<comment type="caution">
    <text evidence="1">The sequence shown here is derived from an EMBL/GenBank/DDBJ whole genome shotgun (WGS) entry which is preliminary data.</text>
</comment>
<dbReference type="Proteomes" id="UP001152607">
    <property type="component" value="Unassembled WGS sequence"/>
</dbReference>
<name>A0A9W4U3S4_9PLEO</name>
<proteinExistence type="predicted"/>
<gene>
    <name evidence="1" type="ORF">PDIGIT_LOCUS850</name>
</gene>
<dbReference type="AlphaFoldDB" id="A0A9W4U3S4"/>
<dbReference type="EMBL" id="CAOQHR010000001">
    <property type="protein sequence ID" value="CAI6247984.1"/>
    <property type="molecule type" value="Genomic_DNA"/>
</dbReference>
<keyword evidence="2" id="KW-1185">Reference proteome</keyword>
<evidence type="ECO:0000313" key="1">
    <source>
        <dbReference type="EMBL" id="CAI6247984.1"/>
    </source>
</evidence>
<accession>A0A9W4U3S4</accession>
<reference evidence="1" key="1">
    <citation type="submission" date="2023-01" db="EMBL/GenBank/DDBJ databases">
        <authorList>
            <person name="Van Ghelder C."/>
            <person name="Rancurel C."/>
        </authorList>
    </citation>
    <scope>NUCLEOTIDE SEQUENCE</scope>
    <source>
        <strain evidence="1">CNCM I-4278</strain>
    </source>
</reference>
<evidence type="ECO:0000313" key="2">
    <source>
        <dbReference type="Proteomes" id="UP001152607"/>
    </source>
</evidence>
<sequence length="103" mass="11570">MFYVHESDVPQLSCRSRMLALISIVSGCIWHGTGCTCSTRSRHSWPATPIHLTLCAPSSPFLSCHLPLSVPFWFVIGKGRPLVRPRPMGLILKTYRLSSWLMS</sequence>
<protein>
    <submittedName>
        <fullName evidence="1">Uncharacterized protein</fullName>
    </submittedName>
</protein>
<organism evidence="1 2">
    <name type="scientific">Periconia digitata</name>
    <dbReference type="NCBI Taxonomy" id="1303443"/>
    <lineage>
        <taxon>Eukaryota</taxon>
        <taxon>Fungi</taxon>
        <taxon>Dikarya</taxon>
        <taxon>Ascomycota</taxon>
        <taxon>Pezizomycotina</taxon>
        <taxon>Dothideomycetes</taxon>
        <taxon>Pleosporomycetidae</taxon>
        <taxon>Pleosporales</taxon>
        <taxon>Massarineae</taxon>
        <taxon>Periconiaceae</taxon>
        <taxon>Periconia</taxon>
    </lineage>
</organism>